<evidence type="ECO:0000256" key="6">
    <source>
        <dbReference type="ARBA" id="ARBA00022729"/>
    </source>
</evidence>
<dbReference type="Proteomes" id="UP000249605">
    <property type="component" value="Plasmid unnamed3"/>
</dbReference>
<keyword evidence="7" id="KW-0574">Periplasm</keyword>
<reference evidence="14 15" key="1">
    <citation type="submission" date="2018-06" db="EMBL/GenBank/DDBJ databases">
        <title>Complete genome sequencing of Azospirillum sp. M2T2B2.</title>
        <authorList>
            <person name="Heo J."/>
            <person name="Kim S.-J."/>
            <person name="Kwon S.-W."/>
            <person name="Anandham R."/>
        </authorList>
    </citation>
    <scope>NUCLEOTIDE SEQUENCE [LARGE SCALE GENOMIC DNA]</scope>
    <source>
        <strain evidence="14 15">M2T2B2</strain>
        <plasmid evidence="14 15">unnamed3</plasmid>
    </source>
</reference>
<comment type="subcellular location">
    <subcellularLocation>
        <location evidence="1">Periplasm</location>
    </subcellularLocation>
</comment>
<evidence type="ECO:0000256" key="2">
    <source>
        <dbReference type="ARBA" id="ARBA00011028"/>
    </source>
</evidence>
<evidence type="ECO:0000256" key="11">
    <source>
        <dbReference type="ARBA" id="ARBA00023157"/>
    </source>
</evidence>
<dbReference type="PANTHER" id="PTHR42953:SF3">
    <property type="entry name" value="HIGH-AFFINITY ZINC UPTAKE SYSTEM PROTEIN ZNUA"/>
    <property type="match status" value="1"/>
</dbReference>
<evidence type="ECO:0000256" key="3">
    <source>
        <dbReference type="ARBA" id="ARBA00015915"/>
    </source>
</evidence>
<evidence type="ECO:0000256" key="8">
    <source>
        <dbReference type="ARBA" id="ARBA00022833"/>
    </source>
</evidence>
<evidence type="ECO:0000256" key="10">
    <source>
        <dbReference type="ARBA" id="ARBA00023065"/>
    </source>
</evidence>
<feature type="signal peptide" evidence="13">
    <location>
        <begin position="1"/>
        <end position="32"/>
    </location>
</feature>
<dbReference type="PANTHER" id="PTHR42953">
    <property type="entry name" value="HIGH-AFFINITY ZINC UPTAKE SYSTEM PROTEIN ZNUA-RELATED"/>
    <property type="match status" value="1"/>
</dbReference>
<proteinExistence type="inferred from homology"/>
<evidence type="ECO:0000313" key="14">
    <source>
        <dbReference type="EMBL" id="AWU97219.1"/>
    </source>
</evidence>
<dbReference type="CDD" id="cd01019">
    <property type="entry name" value="ZnuA"/>
    <property type="match status" value="1"/>
</dbReference>
<dbReference type="SUPFAM" id="SSF53807">
    <property type="entry name" value="Helical backbone' metal receptor"/>
    <property type="match status" value="1"/>
</dbReference>
<name>A0A2U9SIR1_9PROT</name>
<dbReference type="InterPro" id="IPR035520">
    <property type="entry name" value="ZnuA"/>
</dbReference>
<sequence length="336" mass="35506">MRRSALSAILTAAFAAVLAAVLAAAAALPAHAEAPAHAQAPKVVVSIKPIHSLVASVMHGVGEPTLLVRGGASPHSYTMKPSDAKALAAADLVVWVGPELESFLEKPLRANAPRATLLTLMDLKGLTLLETREGGAWDAHDHGKKRGHGHQDHDHKDHDHADEHGELNTHIWLDPANARAIVEAAAEALAAGDPANAEAYRKNADRKLQELDALDAELKAALAPVKDKPFVVFHDAYQYFEARYGLSAVGSITVSPDRRPSAKRLSAIRAKIGGLGAACVFAEPQFEPTLVRTVVEGTKARTGVLDPEGSELPEGEALYPTLMRNLAASLRGCLGA</sequence>
<dbReference type="OrthoDB" id="7346865at2"/>
<accession>A0A2U9SIR1</accession>
<keyword evidence="4" id="KW-0813">Transport</keyword>
<keyword evidence="10" id="KW-0406">Ion transport</keyword>
<feature type="chain" id="PRO_5015945237" description="High-affinity zinc uptake system protein ZnuA" evidence="13">
    <location>
        <begin position="33"/>
        <end position="336"/>
    </location>
</feature>
<dbReference type="AlphaFoldDB" id="A0A2U9SIR1"/>
<dbReference type="Pfam" id="PF01297">
    <property type="entry name" value="ZnuA"/>
    <property type="match status" value="1"/>
</dbReference>
<keyword evidence="15" id="KW-1185">Reference proteome</keyword>
<feature type="compositionally biased region" description="Basic and acidic residues" evidence="12">
    <location>
        <begin position="149"/>
        <end position="162"/>
    </location>
</feature>
<evidence type="ECO:0000256" key="1">
    <source>
        <dbReference type="ARBA" id="ARBA00004418"/>
    </source>
</evidence>
<dbReference type="GO" id="GO:0006829">
    <property type="term" value="P:zinc ion transport"/>
    <property type="evidence" value="ECO:0007669"/>
    <property type="project" value="UniProtKB-KW"/>
</dbReference>
<evidence type="ECO:0000256" key="9">
    <source>
        <dbReference type="ARBA" id="ARBA00022906"/>
    </source>
</evidence>
<evidence type="ECO:0000313" key="15">
    <source>
        <dbReference type="Proteomes" id="UP000249605"/>
    </source>
</evidence>
<evidence type="ECO:0000256" key="4">
    <source>
        <dbReference type="ARBA" id="ARBA00022448"/>
    </source>
</evidence>
<keyword evidence="14" id="KW-0614">Plasmid</keyword>
<keyword evidence="11" id="KW-1015">Disulfide bond</keyword>
<dbReference type="InterPro" id="IPR006127">
    <property type="entry name" value="ZnuA-like"/>
</dbReference>
<evidence type="ECO:0000256" key="7">
    <source>
        <dbReference type="ARBA" id="ARBA00022764"/>
    </source>
</evidence>
<keyword evidence="8" id="KW-0862">Zinc</keyword>
<feature type="region of interest" description="Disordered" evidence="12">
    <location>
        <begin position="139"/>
        <end position="162"/>
    </location>
</feature>
<comment type="similarity">
    <text evidence="2">Belongs to the bacterial solute-binding protein 9 family.</text>
</comment>
<evidence type="ECO:0000256" key="13">
    <source>
        <dbReference type="SAM" id="SignalP"/>
    </source>
</evidence>
<dbReference type="RefSeq" id="WP_111069948.1">
    <property type="nucleotide sequence ID" value="NZ_CP029833.1"/>
</dbReference>
<dbReference type="Gene3D" id="3.40.50.1980">
    <property type="entry name" value="Nitrogenase molybdenum iron protein domain"/>
    <property type="match status" value="2"/>
</dbReference>
<dbReference type="GO" id="GO:0042597">
    <property type="term" value="C:periplasmic space"/>
    <property type="evidence" value="ECO:0007669"/>
    <property type="project" value="UniProtKB-SubCell"/>
</dbReference>
<keyword evidence="5" id="KW-0479">Metal-binding</keyword>
<evidence type="ECO:0000256" key="12">
    <source>
        <dbReference type="SAM" id="MobiDB-lite"/>
    </source>
</evidence>
<geneLocation type="plasmid" evidence="14 15">
    <name>unnamed3</name>
</geneLocation>
<organism evidence="14 15">
    <name type="scientific">Azospirillum ramasamyi</name>
    <dbReference type="NCBI Taxonomy" id="682998"/>
    <lineage>
        <taxon>Bacteria</taxon>
        <taxon>Pseudomonadati</taxon>
        <taxon>Pseudomonadota</taxon>
        <taxon>Alphaproteobacteria</taxon>
        <taxon>Rhodospirillales</taxon>
        <taxon>Azospirillaceae</taxon>
        <taxon>Azospirillum</taxon>
    </lineage>
</organism>
<dbReference type="KEGG" id="azm:DM194_23300"/>
<protein>
    <recommendedName>
        <fullName evidence="3">High-affinity zinc uptake system protein ZnuA</fullName>
    </recommendedName>
</protein>
<gene>
    <name evidence="14" type="ORF">DM194_23300</name>
</gene>
<evidence type="ECO:0000256" key="5">
    <source>
        <dbReference type="ARBA" id="ARBA00022723"/>
    </source>
</evidence>
<keyword evidence="6 13" id="KW-0732">Signal</keyword>
<dbReference type="FunFam" id="3.40.50.1980:FF:000028">
    <property type="entry name" value="High-affinity zinc uptake system protein znuA"/>
    <property type="match status" value="1"/>
</dbReference>
<keyword evidence="9" id="KW-0864">Zinc transport</keyword>
<dbReference type="InterPro" id="IPR050492">
    <property type="entry name" value="Bact_metal-bind_prot9"/>
</dbReference>
<dbReference type="NCBIfam" id="NF007091">
    <property type="entry name" value="PRK09545.1"/>
    <property type="match status" value="1"/>
</dbReference>
<dbReference type="GO" id="GO:0046872">
    <property type="term" value="F:metal ion binding"/>
    <property type="evidence" value="ECO:0007669"/>
    <property type="project" value="UniProtKB-KW"/>
</dbReference>
<dbReference type="EMBL" id="CP029833">
    <property type="protein sequence ID" value="AWU97219.1"/>
    <property type="molecule type" value="Genomic_DNA"/>
</dbReference>